<dbReference type="PANTHER" id="PTHR45745">
    <property type="entry name" value="PHOSPHOMANNOMUTASE 45A"/>
    <property type="match status" value="1"/>
</dbReference>
<dbReference type="InterPro" id="IPR005845">
    <property type="entry name" value="A-D-PHexomutase_a/b/a-II"/>
</dbReference>
<name>A0A0G7ZN55_9MOLU</name>
<keyword evidence="6" id="KW-0413">Isomerase</keyword>
<evidence type="ECO:0000256" key="3">
    <source>
        <dbReference type="ARBA" id="ARBA00022553"/>
    </source>
</evidence>
<feature type="domain" description="Alpha-D-phosphohexomutase alpha/beta/alpha" evidence="8">
    <location>
        <begin position="41"/>
        <end position="177"/>
    </location>
</feature>
<reference evidence="12" key="1">
    <citation type="submission" date="2015-05" db="EMBL/GenBank/DDBJ databases">
        <authorList>
            <person name="Collingro A."/>
        </authorList>
    </citation>
    <scope>NUCLEOTIDE SEQUENCE [LARGE SCALE GENOMIC DNA]</scope>
    <source>
        <strain evidence="12">Ps</strain>
    </source>
</reference>
<organism evidence="11 12">
    <name type="scientific">Candidatus Hepatoplasma crinochetorum</name>
    <dbReference type="NCBI Taxonomy" id="295596"/>
    <lineage>
        <taxon>Bacteria</taxon>
        <taxon>Bacillati</taxon>
        <taxon>Mycoplasmatota</taxon>
        <taxon>Mollicutes</taxon>
        <taxon>Candidatus Hepatoplasmataceae</taxon>
        <taxon>Candidatus Hepatoplasma</taxon>
    </lineage>
</organism>
<gene>
    <name evidence="11" type="ORF">HEPPS_03270</name>
</gene>
<dbReference type="GO" id="GO:0008973">
    <property type="term" value="F:phosphopentomutase activity"/>
    <property type="evidence" value="ECO:0007669"/>
    <property type="project" value="TreeGrafter"/>
</dbReference>
<dbReference type="InterPro" id="IPR005844">
    <property type="entry name" value="A-D-PHexomutase_a/b/a-I"/>
</dbReference>
<sequence>MKKEIDNQYSEWLKNVSKKEQIFLKNLSEAKKEELFHKKLDFGTAGIRAKRGIGPSQINKYTIAKYTKAYLLTLFEFYGEKIVKEKGILIFKDNRKDNIYFSTIIFNIAKKMGIKAYLPFNNQIETTPFLSFLIANYDFIGGINLTASHNSYEYSGMKFYDQIGKQIDQEVIDKINYFLGQEKYQFNLDDSQNDLIFLEEKYYDFYVERLLKEIGFDNHFNKYQNLKLTFTNHHGGSLNLAKIILKKMGVDFYIVKKQSDPDSNFTNSKIPNPQIQKSFDLAIEESNKNGSKLIFATDPDGDRFGVAYKKDNYWKIFSGNEISLLSLNYLLERTDLKNNNYFAVRSIVTSNFADFILNQKNVKIYKSLTGFKELFKVVKNNEDHDHKCLYVWEESNGATINMMTKDKDSFQNLILIIEMVHYYQEKNLDLVDILNSLQKKYGFFVMKQTMHKVNDQFDINKFLDKFADKKNEKLADLKIAKIVDMRKENKDFTKQNIVFIYFNDYSFICLRPSGTEPVLRIYFNIFNKDQKIANKNYHALHKYFSDYKFN</sequence>
<dbReference type="Pfam" id="PF02878">
    <property type="entry name" value="PGM_PMM_I"/>
    <property type="match status" value="1"/>
</dbReference>
<dbReference type="EMBL" id="CWGI01000001">
    <property type="protein sequence ID" value="CRX37108.1"/>
    <property type="molecule type" value="Genomic_DNA"/>
</dbReference>
<dbReference type="Gene3D" id="3.30.310.50">
    <property type="entry name" value="Alpha-D-phosphohexomutase, C-terminal domain"/>
    <property type="match status" value="1"/>
</dbReference>
<evidence type="ECO:0000259" key="10">
    <source>
        <dbReference type="Pfam" id="PF02880"/>
    </source>
</evidence>
<dbReference type="Pfam" id="PF02879">
    <property type="entry name" value="PGM_PMM_II"/>
    <property type="match status" value="1"/>
</dbReference>
<comment type="similarity">
    <text evidence="2">Belongs to the phosphohexose mutase family.</text>
</comment>
<dbReference type="GO" id="GO:0005975">
    <property type="term" value="P:carbohydrate metabolic process"/>
    <property type="evidence" value="ECO:0007669"/>
    <property type="project" value="InterPro"/>
</dbReference>
<evidence type="ECO:0000259" key="9">
    <source>
        <dbReference type="Pfam" id="PF02879"/>
    </source>
</evidence>
<protein>
    <submittedName>
        <fullName evidence="11">| pgcA / Phosphoglucomutase |:611515 Reverse</fullName>
    </submittedName>
</protein>
<dbReference type="Proteomes" id="UP000242141">
    <property type="component" value="Unassembled WGS sequence"/>
</dbReference>
<proteinExistence type="inferred from homology"/>
<dbReference type="Pfam" id="PF02880">
    <property type="entry name" value="PGM_PMM_III"/>
    <property type="match status" value="1"/>
</dbReference>
<keyword evidence="4" id="KW-0479">Metal-binding</keyword>
<dbReference type="SUPFAM" id="SSF53738">
    <property type="entry name" value="Phosphoglucomutase, first 3 domains"/>
    <property type="match status" value="3"/>
</dbReference>
<keyword evidence="12" id="KW-1185">Reference proteome</keyword>
<dbReference type="GO" id="GO:0006166">
    <property type="term" value="P:purine ribonucleoside salvage"/>
    <property type="evidence" value="ECO:0007669"/>
    <property type="project" value="TreeGrafter"/>
</dbReference>
<evidence type="ECO:0000259" key="7">
    <source>
        <dbReference type="Pfam" id="PF00408"/>
    </source>
</evidence>
<evidence type="ECO:0000313" key="12">
    <source>
        <dbReference type="Proteomes" id="UP000242141"/>
    </source>
</evidence>
<dbReference type="InterPro" id="IPR005846">
    <property type="entry name" value="A-D-PHexomutase_a/b/a-III"/>
</dbReference>
<dbReference type="SUPFAM" id="SSF55957">
    <property type="entry name" value="Phosphoglucomutase, C-terminal domain"/>
    <property type="match status" value="1"/>
</dbReference>
<dbReference type="PANTHER" id="PTHR45745:SF1">
    <property type="entry name" value="PHOSPHOGLUCOMUTASE 2B-RELATED"/>
    <property type="match status" value="1"/>
</dbReference>
<evidence type="ECO:0000256" key="2">
    <source>
        <dbReference type="ARBA" id="ARBA00010231"/>
    </source>
</evidence>
<accession>A0A0G7ZN55</accession>
<dbReference type="Gene3D" id="3.40.120.10">
    <property type="entry name" value="Alpha-D-Glucose-1,6-Bisphosphate, subunit A, domain 3"/>
    <property type="match status" value="3"/>
</dbReference>
<feature type="domain" description="Alpha-D-phosphohexomutase C-terminal" evidence="7">
    <location>
        <begin position="482"/>
        <end position="524"/>
    </location>
</feature>
<feature type="domain" description="Alpha-D-phosphohexomutase alpha/beta/alpha" evidence="10">
    <location>
        <begin position="319"/>
        <end position="440"/>
    </location>
</feature>
<dbReference type="InterPro" id="IPR005843">
    <property type="entry name" value="A-D-PHexomutase_C"/>
</dbReference>
<dbReference type="AlphaFoldDB" id="A0A0G7ZN55"/>
<dbReference type="Pfam" id="PF00408">
    <property type="entry name" value="PGM_PMM_IV"/>
    <property type="match status" value="1"/>
</dbReference>
<dbReference type="GO" id="GO:0046872">
    <property type="term" value="F:metal ion binding"/>
    <property type="evidence" value="ECO:0007669"/>
    <property type="project" value="UniProtKB-KW"/>
</dbReference>
<evidence type="ECO:0000256" key="5">
    <source>
        <dbReference type="ARBA" id="ARBA00022842"/>
    </source>
</evidence>
<evidence type="ECO:0000313" key="11">
    <source>
        <dbReference type="EMBL" id="CRX37108.1"/>
    </source>
</evidence>
<keyword evidence="3" id="KW-0597">Phosphoprotein</keyword>
<feature type="domain" description="Alpha-D-phosphohexomutase alpha/beta/alpha" evidence="9">
    <location>
        <begin position="205"/>
        <end position="309"/>
    </location>
</feature>
<dbReference type="InterPro" id="IPR016055">
    <property type="entry name" value="A-D-PHexomutase_a/b/a-I/II/III"/>
</dbReference>
<evidence type="ECO:0000259" key="8">
    <source>
        <dbReference type="Pfam" id="PF02878"/>
    </source>
</evidence>
<dbReference type="InterPro" id="IPR036900">
    <property type="entry name" value="A-D-PHexomutase_C_sf"/>
</dbReference>
<evidence type="ECO:0000256" key="1">
    <source>
        <dbReference type="ARBA" id="ARBA00001946"/>
    </source>
</evidence>
<evidence type="ECO:0000256" key="6">
    <source>
        <dbReference type="ARBA" id="ARBA00023235"/>
    </source>
</evidence>
<evidence type="ECO:0000256" key="4">
    <source>
        <dbReference type="ARBA" id="ARBA00022723"/>
    </source>
</evidence>
<comment type="cofactor">
    <cofactor evidence="1">
        <name>Mg(2+)</name>
        <dbReference type="ChEBI" id="CHEBI:18420"/>
    </cofactor>
</comment>
<keyword evidence="5" id="KW-0460">Magnesium</keyword>